<dbReference type="Proteomes" id="UP000728968">
    <property type="component" value="Unassembled WGS sequence"/>
</dbReference>
<dbReference type="Pfam" id="PF10844">
    <property type="entry name" value="DUF2577"/>
    <property type="match status" value="1"/>
</dbReference>
<organism evidence="1 2">
    <name type="scientific">Fusobacterium mortiferum</name>
    <dbReference type="NCBI Taxonomy" id="850"/>
    <lineage>
        <taxon>Bacteria</taxon>
        <taxon>Fusobacteriati</taxon>
        <taxon>Fusobacteriota</taxon>
        <taxon>Fusobacteriia</taxon>
        <taxon>Fusobacteriales</taxon>
        <taxon>Fusobacteriaceae</taxon>
        <taxon>Fusobacterium</taxon>
    </lineage>
</organism>
<sequence>MQSNADFVAKFFKGTIPKKEFQVCVGVVIKPPPELTISIMNGKYILYPRMLYMNDRLFDDYTRTYELTGEITGYNFENTTSSEPVGDHPAHPIKKLAGKGSYQATGTFINTDTLVKGDLVRVTPTEDGQMWIVDFKVRKIKK</sequence>
<dbReference type="RefSeq" id="WP_204715837.1">
    <property type="nucleotide sequence ID" value="NZ_JACJLT010000018.1"/>
</dbReference>
<evidence type="ECO:0000313" key="1">
    <source>
        <dbReference type="EMBL" id="MBM6874689.1"/>
    </source>
</evidence>
<name>A0ABS2FZW0_FUSMR</name>
<reference evidence="1 2" key="1">
    <citation type="journal article" date="2021" name="Sci. Rep.">
        <title>The distribution of antibiotic resistance genes in chicken gut microbiota commensals.</title>
        <authorList>
            <person name="Juricova H."/>
            <person name="Matiasovicova J."/>
            <person name="Kubasova T."/>
            <person name="Cejkova D."/>
            <person name="Rychlik I."/>
        </authorList>
    </citation>
    <scope>NUCLEOTIDE SEQUENCE [LARGE SCALE GENOMIC DNA]</scope>
    <source>
        <strain evidence="1 2">An425</strain>
    </source>
</reference>
<keyword evidence="2" id="KW-1185">Reference proteome</keyword>
<comment type="caution">
    <text evidence="1">The sequence shown here is derived from an EMBL/GenBank/DDBJ whole genome shotgun (WGS) entry which is preliminary data.</text>
</comment>
<protein>
    <submittedName>
        <fullName evidence="1">DUF2577 family protein</fullName>
    </submittedName>
</protein>
<dbReference type="EMBL" id="JACJLT010000018">
    <property type="protein sequence ID" value="MBM6874689.1"/>
    <property type="molecule type" value="Genomic_DNA"/>
</dbReference>
<dbReference type="InterPro" id="IPR022555">
    <property type="entry name" value="DUF2577"/>
</dbReference>
<evidence type="ECO:0000313" key="2">
    <source>
        <dbReference type="Proteomes" id="UP000728968"/>
    </source>
</evidence>
<proteinExistence type="predicted"/>
<gene>
    <name evidence="1" type="ORF">H6A04_03315</name>
</gene>
<accession>A0ABS2FZW0</accession>